<dbReference type="InterPro" id="IPR002104">
    <property type="entry name" value="Integrase_catalytic"/>
</dbReference>
<proteinExistence type="inferred from homology"/>
<evidence type="ECO:0000256" key="4">
    <source>
        <dbReference type="ARBA" id="ARBA00023172"/>
    </source>
</evidence>
<sequence>MDRIVTNTIKMDTGERCCLITDKVSKVPLYYPCLYISTELRKKNESISTIELHSASIALFYRFLNLKNIDIEARIRTAEFLHLQEIDGLKEFITKRMKKEKVANLDSGCRVNSNTQYFRLTAIIKYLEWLCDFFTVSYKRDHKLIEKFIAKLKSHRPKIRFKNQDPAKDRNLNQNQINILFEILKIGSEMNPFNSDVQRRNRLMILILYNLGLRAGELLNIKIADIDIGSQTIFINRRADDPHDSRIKQPLVKTLSRKLSISDDLSQEISNYIKVERRKHRMKKDNGYLFICHKKGNTFGEPLSIQAYHKIINALRISCPDLSRMTGHKLRHTWNYEFSSKMDRMESPPNQYEQEQMRSLLMGWKEGSGTASTYNRRFIENKAAELALNMQKDMINRGGV</sequence>
<name>A0A286BW07_9GAMM</name>
<dbReference type="InterPro" id="IPR011010">
    <property type="entry name" value="DNA_brk_join_enz"/>
</dbReference>
<dbReference type="SUPFAM" id="SSF56349">
    <property type="entry name" value="DNA breaking-rejoining enzymes"/>
    <property type="match status" value="1"/>
</dbReference>
<keyword evidence="3" id="KW-0238">DNA-binding</keyword>
<evidence type="ECO:0000313" key="6">
    <source>
        <dbReference type="EMBL" id="SOD38336.1"/>
    </source>
</evidence>
<dbReference type="EMBL" id="OCMY01000001">
    <property type="protein sequence ID" value="SOD38336.1"/>
    <property type="molecule type" value="Genomic_DNA"/>
</dbReference>
<reference evidence="7" key="1">
    <citation type="submission" date="2017-09" db="EMBL/GenBank/DDBJ databases">
        <authorList>
            <person name="Varghese N."/>
            <person name="Submissions S."/>
        </authorList>
    </citation>
    <scope>NUCLEOTIDE SEQUENCE [LARGE SCALE GENOMIC DNA]</scope>
    <source>
        <strain evidence="7">JKS000234</strain>
    </source>
</reference>
<gene>
    <name evidence="6" type="ORF">SAMN06273570_2735</name>
</gene>
<keyword evidence="7" id="KW-1185">Reference proteome</keyword>
<dbReference type="AlphaFoldDB" id="A0A286BW07"/>
<dbReference type="Proteomes" id="UP000219271">
    <property type="component" value="Unassembled WGS sequence"/>
</dbReference>
<keyword evidence="4" id="KW-0233">DNA recombination</keyword>
<dbReference type="Pfam" id="PF00589">
    <property type="entry name" value="Phage_integrase"/>
    <property type="match status" value="1"/>
</dbReference>
<dbReference type="InterPro" id="IPR050090">
    <property type="entry name" value="Tyrosine_recombinase_XerCD"/>
</dbReference>
<evidence type="ECO:0000256" key="2">
    <source>
        <dbReference type="ARBA" id="ARBA00022908"/>
    </source>
</evidence>
<dbReference type="RefSeq" id="WP_097096273.1">
    <property type="nucleotide sequence ID" value="NZ_OCMY01000001.1"/>
</dbReference>
<feature type="domain" description="Tyr recombinase" evidence="5">
    <location>
        <begin position="167"/>
        <end position="387"/>
    </location>
</feature>
<organism evidence="6 7">
    <name type="scientific">Candidatus Pantoea floridensis</name>
    <dbReference type="NCBI Taxonomy" id="1938870"/>
    <lineage>
        <taxon>Bacteria</taxon>
        <taxon>Pseudomonadati</taxon>
        <taxon>Pseudomonadota</taxon>
        <taxon>Gammaproteobacteria</taxon>
        <taxon>Enterobacterales</taxon>
        <taxon>Erwiniaceae</taxon>
        <taxon>Pantoea</taxon>
    </lineage>
</organism>
<evidence type="ECO:0000256" key="3">
    <source>
        <dbReference type="ARBA" id="ARBA00023125"/>
    </source>
</evidence>
<evidence type="ECO:0000313" key="7">
    <source>
        <dbReference type="Proteomes" id="UP000219271"/>
    </source>
</evidence>
<accession>A0A286BW07</accession>
<evidence type="ECO:0000259" key="5">
    <source>
        <dbReference type="PROSITE" id="PS51898"/>
    </source>
</evidence>
<dbReference type="Gene3D" id="1.10.443.10">
    <property type="entry name" value="Intergrase catalytic core"/>
    <property type="match status" value="1"/>
</dbReference>
<dbReference type="CDD" id="cd00397">
    <property type="entry name" value="DNA_BRE_C"/>
    <property type="match status" value="1"/>
</dbReference>
<dbReference type="GO" id="GO:0006310">
    <property type="term" value="P:DNA recombination"/>
    <property type="evidence" value="ECO:0007669"/>
    <property type="project" value="UniProtKB-KW"/>
</dbReference>
<evidence type="ECO:0000256" key="1">
    <source>
        <dbReference type="ARBA" id="ARBA00008857"/>
    </source>
</evidence>
<dbReference type="GO" id="GO:0003677">
    <property type="term" value="F:DNA binding"/>
    <property type="evidence" value="ECO:0007669"/>
    <property type="project" value="UniProtKB-KW"/>
</dbReference>
<dbReference type="PROSITE" id="PS51898">
    <property type="entry name" value="TYR_RECOMBINASE"/>
    <property type="match status" value="1"/>
</dbReference>
<protein>
    <submittedName>
        <fullName evidence="6">Site-specific recombinase XerD</fullName>
    </submittedName>
</protein>
<dbReference type="GO" id="GO:0015074">
    <property type="term" value="P:DNA integration"/>
    <property type="evidence" value="ECO:0007669"/>
    <property type="project" value="UniProtKB-KW"/>
</dbReference>
<dbReference type="PANTHER" id="PTHR30349:SF41">
    <property type="entry name" value="INTEGRASE_RECOMBINASE PROTEIN MJ0367-RELATED"/>
    <property type="match status" value="1"/>
</dbReference>
<keyword evidence="2" id="KW-0229">DNA integration</keyword>
<dbReference type="PANTHER" id="PTHR30349">
    <property type="entry name" value="PHAGE INTEGRASE-RELATED"/>
    <property type="match status" value="1"/>
</dbReference>
<comment type="similarity">
    <text evidence="1">Belongs to the 'phage' integrase family.</text>
</comment>
<dbReference type="OrthoDB" id="6819422at2"/>
<dbReference type="InterPro" id="IPR013762">
    <property type="entry name" value="Integrase-like_cat_sf"/>
</dbReference>